<dbReference type="Proteomes" id="UP000024635">
    <property type="component" value="Unassembled WGS sequence"/>
</dbReference>
<comment type="caution">
    <text evidence="1">The sequence shown here is derived from an EMBL/GenBank/DDBJ whole genome shotgun (WGS) entry which is preliminary data.</text>
</comment>
<evidence type="ECO:0000313" key="1">
    <source>
        <dbReference type="EMBL" id="EYC18026.1"/>
    </source>
</evidence>
<sequence>MTNERHWENSTFAFSFWGSSTEQHVRTGTTDEALHIKRNGIRCWQIENKILFIEPNNTLEQRNKFNSEESEHLKTSRDMFPHKEVEWYIL</sequence>
<gene>
    <name evidence="1" type="primary">Acey_s0028.g1641</name>
    <name evidence="1" type="ORF">Y032_0028g1641</name>
</gene>
<name>A0A016USZ1_9BILA</name>
<dbReference type="AlphaFoldDB" id="A0A016USZ1"/>
<accession>A0A016USZ1</accession>
<reference evidence="2" key="1">
    <citation type="journal article" date="2015" name="Nat. Genet.">
        <title>The genome and transcriptome of the zoonotic hookworm Ancylostoma ceylanicum identify infection-specific gene families.</title>
        <authorList>
            <person name="Schwarz E.M."/>
            <person name="Hu Y."/>
            <person name="Antoshechkin I."/>
            <person name="Miller M.M."/>
            <person name="Sternberg P.W."/>
            <person name="Aroian R.V."/>
        </authorList>
    </citation>
    <scope>NUCLEOTIDE SEQUENCE</scope>
    <source>
        <strain evidence="2">HY135</strain>
    </source>
</reference>
<organism evidence="1 2">
    <name type="scientific">Ancylostoma ceylanicum</name>
    <dbReference type="NCBI Taxonomy" id="53326"/>
    <lineage>
        <taxon>Eukaryota</taxon>
        <taxon>Metazoa</taxon>
        <taxon>Ecdysozoa</taxon>
        <taxon>Nematoda</taxon>
        <taxon>Chromadorea</taxon>
        <taxon>Rhabditida</taxon>
        <taxon>Rhabditina</taxon>
        <taxon>Rhabditomorpha</taxon>
        <taxon>Strongyloidea</taxon>
        <taxon>Ancylostomatidae</taxon>
        <taxon>Ancylostomatinae</taxon>
        <taxon>Ancylostoma</taxon>
    </lineage>
</organism>
<evidence type="ECO:0000313" key="2">
    <source>
        <dbReference type="Proteomes" id="UP000024635"/>
    </source>
</evidence>
<keyword evidence="2" id="KW-1185">Reference proteome</keyword>
<proteinExistence type="predicted"/>
<protein>
    <submittedName>
        <fullName evidence="1">Uncharacterized protein</fullName>
    </submittedName>
</protein>
<dbReference type="EMBL" id="JARK01001364">
    <property type="protein sequence ID" value="EYC18026.1"/>
    <property type="molecule type" value="Genomic_DNA"/>
</dbReference>